<evidence type="ECO:0000313" key="5">
    <source>
        <dbReference type="Proteomes" id="UP001465426"/>
    </source>
</evidence>
<evidence type="ECO:0000256" key="1">
    <source>
        <dbReference type="SAM" id="MobiDB-lite"/>
    </source>
</evidence>
<gene>
    <name evidence="4" type="ORF">WMO63_19060</name>
</gene>
<organism evidence="4 5">
    <name type="scientific">Niallia hominis</name>
    <dbReference type="NCBI Taxonomy" id="3133173"/>
    <lineage>
        <taxon>Bacteria</taxon>
        <taxon>Bacillati</taxon>
        <taxon>Bacillota</taxon>
        <taxon>Bacilli</taxon>
        <taxon>Bacillales</taxon>
        <taxon>Bacillaceae</taxon>
        <taxon>Niallia</taxon>
    </lineage>
</organism>
<accession>A0ABV1F607</accession>
<feature type="compositionally biased region" description="Basic and acidic residues" evidence="1">
    <location>
        <begin position="199"/>
        <end position="213"/>
    </location>
</feature>
<dbReference type="InterPro" id="IPR012533">
    <property type="entry name" value="YcnI-copper_dom"/>
</dbReference>
<dbReference type="Pfam" id="PF07987">
    <property type="entry name" value="DUF1775"/>
    <property type="match status" value="1"/>
</dbReference>
<reference evidence="4 5" key="1">
    <citation type="submission" date="2024-03" db="EMBL/GenBank/DDBJ databases">
        <title>Human intestinal bacterial collection.</title>
        <authorList>
            <person name="Pauvert C."/>
            <person name="Hitch T.C.A."/>
            <person name="Clavel T."/>
        </authorList>
    </citation>
    <scope>NUCLEOTIDE SEQUENCE [LARGE SCALE GENOMIC DNA]</scope>
    <source>
        <strain evidence="4 5">CLA-SR-H024</strain>
    </source>
</reference>
<feature type="region of interest" description="Disordered" evidence="1">
    <location>
        <begin position="179"/>
        <end position="213"/>
    </location>
</feature>
<dbReference type="CDD" id="cd08545">
    <property type="entry name" value="YcnI_like"/>
    <property type="match status" value="1"/>
</dbReference>
<comment type="caution">
    <text evidence="4">The sequence shown here is derived from an EMBL/GenBank/DDBJ whole genome shotgun (WGS) entry which is preliminary data.</text>
</comment>
<dbReference type="Gene3D" id="2.60.40.2230">
    <property type="entry name" value="Uncharacterised protein YcnI-like PF07987, DUF1775"/>
    <property type="match status" value="1"/>
</dbReference>
<keyword evidence="2" id="KW-0472">Membrane</keyword>
<evidence type="ECO:0000256" key="2">
    <source>
        <dbReference type="SAM" id="Phobius"/>
    </source>
</evidence>
<dbReference type="EMBL" id="JBBMFN010000063">
    <property type="protein sequence ID" value="MEQ2467762.1"/>
    <property type="molecule type" value="Genomic_DNA"/>
</dbReference>
<dbReference type="Proteomes" id="UP001465426">
    <property type="component" value="Unassembled WGS sequence"/>
</dbReference>
<keyword evidence="5" id="KW-1185">Reference proteome</keyword>
<feature type="transmembrane region" description="Helical" evidence="2">
    <location>
        <begin position="220"/>
        <end position="238"/>
    </location>
</feature>
<keyword evidence="2" id="KW-0812">Transmembrane</keyword>
<evidence type="ECO:0000259" key="3">
    <source>
        <dbReference type="Pfam" id="PF07987"/>
    </source>
</evidence>
<keyword evidence="2" id="KW-1133">Transmembrane helix</keyword>
<dbReference type="InterPro" id="IPR038507">
    <property type="entry name" value="YcnI-like_sf"/>
</dbReference>
<sequence>MIVLTSLYEISKKSKGDLKMIHNKKLLSLLVAFAAVFFLALPVSAHVTVNPTQSTTEAWETYEVRIPVEKDIATTKVTIKIPENVEYKMYEPVAGWKTTTTTDDNDKVATVTWEADSEETAIKPGEYRVFTFRAQNPKEPGDIAWDAFQYYADGSIVEWTGDSDAELPHSITSIAQSNATVDSHGHSHGTDEATDDTADDHHATDEDTEHSHEGTNINTILSIIAIVLSVVAIVLTFIRKK</sequence>
<protein>
    <submittedName>
        <fullName evidence="4">DUF1775 domain-containing protein</fullName>
    </submittedName>
</protein>
<evidence type="ECO:0000313" key="4">
    <source>
        <dbReference type="EMBL" id="MEQ2467762.1"/>
    </source>
</evidence>
<name>A0ABV1F607_9BACI</name>
<proteinExistence type="predicted"/>
<feature type="domain" description="YncI copper-binding" evidence="3">
    <location>
        <begin position="46"/>
        <end position="163"/>
    </location>
</feature>